<dbReference type="Gene3D" id="3.40.50.1440">
    <property type="entry name" value="Tubulin/FtsZ, GTPase domain"/>
    <property type="match status" value="1"/>
</dbReference>
<dbReference type="InterPro" id="IPR025904">
    <property type="entry name" value="Tubulin-like"/>
</dbReference>
<protein>
    <submittedName>
        <fullName evidence="2">Tubulin like</fullName>
    </submittedName>
</protein>
<evidence type="ECO:0000313" key="2">
    <source>
        <dbReference type="EMBL" id="VFJ49922.1"/>
    </source>
</evidence>
<organism evidence="2">
    <name type="scientific">Candidatus Kentrum sp. DK</name>
    <dbReference type="NCBI Taxonomy" id="2126562"/>
    <lineage>
        <taxon>Bacteria</taxon>
        <taxon>Pseudomonadati</taxon>
        <taxon>Pseudomonadota</taxon>
        <taxon>Gammaproteobacteria</taxon>
        <taxon>Candidatus Kentrum</taxon>
    </lineage>
</organism>
<accession>A0A450SC43</accession>
<dbReference type="InterPro" id="IPR036525">
    <property type="entry name" value="Tubulin/FtsZ_GTPase_sf"/>
</dbReference>
<proteinExistence type="predicted"/>
<dbReference type="EMBL" id="CAADEY010000027">
    <property type="protein sequence ID" value="VFJ49922.1"/>
    <property type="molecule type" value="Genomic_DNA"/>
</dbReference>
<gene>
    <name evidence="2" type="ORF">BECKDK2373C_GA0170839_102716</name>
</gene>
<dbReference type="SUPFAM" id="SSF52490">
    <property type="entry name" value="Tubulin nucleotide-binding domain-like"/>
    <property type="match status" value="1"/>
</dbReference>
<evidence type="ECO:0000256" key="1">
    <source>
        <dbReference type="SAM" id="MobiDB-lite"/>
    </source>
</evidence>
<feature type="region of interest" description="Disordered" evidence="1">
    <location>
        <begin position="30"/>
        <end position="55"/>
    </location>
</feature>
<reference evidence="2" key="1">
    <citation type="submission" date="2019-02" db="EMBL/GenBank/DDBJ databases">
        <authorList>
            <person name="Gruber-Vodicka R. H."/>
            <person name="Seah K. B. B."/>
        </authorList>
    </citation>
    <scope>NUCLEOTIDE SEQUENCE</scope>
    <source>
        <strain evidence="2">BECK_DK161</strain>
    </source>
</reference>
<sequence length="1148" mass="130280">MPKPGIKDGKSTNELTIEIAFSAPLFNDTSQERSNSIKRRNHVLTRPNDNPRPTMTNTNDTLIARQGSIVPTLFIGLGGVGSRIVDRIASRARHLPNWDSQLRPLTAFLSIDTDDQDQHRLKYIPDGNRINIAGFDKAKVIEGYRRSKDVQALQWLDPAYQPRGGFKQGAGQIRVESRLAYFYYSSNIRQRLNDVVDNLLQPGVTWRQSDPPKFNVYLYCSLAGGTGSGSFLSVAYLLNRVIRDHHWQPRVMGNLLLSTLLTDKVGPELHRDIHANTYAALKELEHLTKLDYAQVKQEGREFEPFLYFRDENRRGDGDERAILKVNQRPFFMGYLFDRAPHMDLPNAERIVADAAYLQTFSPIIERLGSELDNYEKRLEELTRFPGDLKNVGLGYAKHFGAFGAVAMVLPGKDLLEYCALRFAAQALRRQITFGLDEGAADDDRTRALARYAVNYGDPKFLRLSDVAREKKINDAFVSSVQEMARQDEREELTDGVWYQLAESVDEGPVTGLDGNGQPIRGESLIESIEKQLDNRCRDLLNKVSIKERAFVFHREGCNQYVELVSRLSEDIRSARVLVDEGVKGLEMAAREGEAVLDLRLDPIQERYLALRLLERCENSWLPAAEQATEKAKTHDINNPKVKERLERELFQLLQTTAAKKGLFGRDTAFDAARNEAQEYYRRVAAAARNTFEAEVRLRQLRELTRYLRDRSRQYARLATRMDTLVRDLDAGAERLRRGEDVVVPPYELRVEVFETLAEPRTRIWDRVYERLFIANGRHIATFDRKVLAGTIAEQLKPVVTEDGAVRNKTDEQTVGDLRRAMLKLGRERLADTIFGSGDQPGLDLIAGLDLEARIRLEPDLRPGETLGNDAIGNYREQKFRALAQLAGVLARVNTTEAQAEDDGVVVNRTRLLIHGLGETEGRGANAFLERLESVLSVDGRQVKPQSWPDPHLAIVHDVDHPIPLYYFGPVVDEIENAYLEAASDDRRAYFLHTDKNWEKALPNLNPRRSEITVGWALMAMARGLIAGVVLRRKDTWTWLPREDSESDPLGGNLSMALYKLARMHAHKELREAFDERLQTAEEGMSDNARMALKEAWIQHIRDLLSDMGRQEISGELTREDMLDRPVLRTLLGVLRGEVAIPEGGLGFQ</sequence>
<name>A0A450SC43_9GAMM</name>
<dbReference type="Pfam" id="PF13809">
    <property type="entry name" value="Tubulin_2"/>
    <property type="match status" value="1"/>
</dbReference>
<dbReference type="AlphaFoldDB" id="A0A450SC43"/>